<proteinExistence type="predicted"/>
<dbReference type="AlphaFoldDB" id="A0A6L7GRG0"/>
<dbReference type="InterPro" id="IPR024516">
    <property type="entry name" value="Mce_C"/>
</dbReference>
<protein>
    <submittedName>
        <fullName evidence="5">MCE family protein</fullName>
    </submittedName>
</protein>
<evidence type="ECO:0000256" key="2">
    <source>
        <dbReference type="SAM" id="Phobius"/>
    </source>
</evidence>
<dbReference type="Pfam" id="PF02470">
    <property type="entry name" value="MlaD"/>
    <property type="match status" value="1"/>
</dbReference>
<dbReference type="EMBL" id="WMBR01000001">
    <property type="protein sequence ID" value="MXP21158.1"/>
    <property type="molecule type" value="Genomic_DNA"/>
</dbReference>
<feature type="region of interest" description="Disordered" evidence="1">
    <location>
        <begin position="355"/>
        <end position="391"/>
    </location>
</feature>
<reference evidence="5 6" key="1">
    <citation type="submission" date="2019-11" db="EMBL/GenBank/DDBJ databases">
        <title>Gordonia sp. nov., a novel actinobacterium isolated from mangrove soil in Hainan.</title>
        <authorList>
            <person name="Huang X."/>
            <person name="Xie Y."/>
            <person name="Chu X."/>
            <person name="Xiao K."/>
        </authorList>
    </citation>
    <scope>NUCLEOTIDE SEQUENCE [LARGE SCALE GENOMIC DNA]</scope>
    <source>
        <strain evidence="5 6">HNM0687</strain>
    </source>
</reference>
<keyword evidence="2" id="KW-0812">Transmembrane</keyword>
<dbReference type="Proteomes" id="UP000475545">
    <property type="component" value="Unassembled WGS sequence"/>
</dbReference>
<sequence length="391" mass="41904">MTGPITWVRKHSIVVGNIGLILVMLVGLAYLSFGALRWDPFRGTYQLTVHFPNSGGLQETSGVTLRGARIGDVQQIRVQPESVDVTVEIAEDVQINRNAVVAALGLSAAGEQYVDFQPATADGPYFVNGDEIDINQTRVTAPFPQTLELTLNVVDQIDPVELRSAIDNLEVGLGADGTGDNVLQSLFVSGGTIFADLARVLPQTTKLISDTGTILKTTADIQPDLGTTVDSMSTIVNAAVAADKELRLLLDRGPTQLTSLTGSMNQIRDPITDVMQQLVDIARQGALRAPAIANLLPSIRDASVKSLSMFHDGAWWAFGSVYPRPSCNYAVTPVRPTKILELSVPTNLYCVTEDPNQQIRGSANAPRPPGDDTAGPPPNFDPNARTVPLDK</sequence>
<evidence type="ECO:0000259" key="4">
    <source>
        <dbReference type="Pfam" id="PF11887"/>
    </source>
</evidence>
<evidence type="ECO:0000313" key="5">
    <source>
        <dbReference type="EMBL" id="MXP21158.1"/>
    </source>
</evidence>
<dbReference type="InterPro" id="IPR003399">
    <property type="entry name" value="Mce/MlaD"/>
</dbReference>
<name>A0A6L7GRG0_9ACTN</name>
<feature type="domain" description="Mce/MlaD" evidence="3">
    <location>
        <begin position="44"/>
        <end position="118"/>
    </location>
</feature>
<accession>A0A6L7GRG0</accession>
<dbReference type="Pfam" id="PF11887">
    <property type="entry name" value="Mce4_CUP1"/>
    <property type="match status" value="1"/>
</dbReference>
<evidence type="ECO:0000313" key="6">
    <source>
        <dbReference type="Proteomes" id="UP000475545"/>
    </source>
</evidence>
<gene>
    <name evidence="5" type="ORF">GIY30_07295</name>
</gene>
<organism evidence="5 6">
    <name type="scientific">Gordonia mangrovi</name>
    <dbReference type="NCBI Taxonomy" id="2665643"/>
    <lineage>
        <taxon>Bacteria</taxon>
        <taxon>Bacillati</taxon>
        <taxon>Actinomycetota</taxon>
        <taxon>Actinomycetes</taxon>
        <taxon>Mycobacteriales</taxon>
        <taxon>Gordoniaceae</taxon>
        <taxon>Gordonia</taxon>
    </lineage>
</organism>
<dbReference type="PANTHER" id="PTHR33371:SF16">
    <property type="entry name" value="MCE-FAMILY PROTEIN MCE3F"/>
    <property type="match status" value="1"/>
</dbReference>
<dbReference type="PANTHER" id="PTHR33371">
    <property type="entry name" value="INTERMEMBRANE PHOSPHOLIPID TRANSPORT SYSTEM BINDING PROTEIN MLAD-RELATED"/>
    <property type="match status" value="1"/>
</dbReference>
<feature type="transmembrane region" description="Helical" evidence="2">
    <location>
        <begin position="12"/>
        <end position="33"/>
    </location>
</feature>
<keyword evidence="2" id="KW-1133">Transmembrane helix</keyword>
<dbReference type="InterPro" id="IPR052336">
    <property type="entry name" value="MlaD_Phospholipid_Transporter"/>
</dbReference>
<feature type="domain" description="Mammalian cell entry C-terminal" evidence="4">
    <location>
        <begin position="128"/>
        <end position="303"/>
    </location>
</feature>
<evidence type="ECO:0000256" key="1">
    <source>
        <dbReference type="SAM" id="MobiDB-lite"/>
    </source>
</evidence>
<dbReference type="GO" id="GO:0005576">
    <property type="term" value="C:extracellular region"/>
    <property type="evidence" value="ECO:0007669"/>
    <property type="project" value="TreeGrafter"/>
</dbReference>
<comment type="caution">
    <text evidence="5">The sequence shown here is derived from an EMBL/GenBank/DDBJ whole genome shotgun (WGS) entry which is preliminary data.</text>
</comment>
<evidence type="ECO:0000259" key="3">
    <source>
        <dbReference type="Pfam" id="PF02470"/>
    </source>
</evidence>
<keyword evidence="2" id="KW-0472">Membrane</keyword>
<keyword evidence="6" id="KW-1185">Reference proteome</keyword>